<dbReference type="AlphaFoldDB" id="M5EHU9"/>
<evidence type="ECO:0000259" key="1">
    <source>
        <dbReference type="Pfam" id="PF18731"/>
    </source>
</evidence>
<dbReference type="RefSeq" id="WP_005490429.1">
    <property type="nucleotide sequence ID" value="NZ_CAUI01000023.1"/>
</dbReference>
<dbReference type="OrthoDB" id="9178367at2"/>
<accession>M5EHU9</accession>
<protein>
    <recommendedName>
        <fullName evidence="1">Swt1-like HEPN domain-containing protein</fullName>
    </recommendedName>
</protein>
<proteinExistence type="predicted"/>
<dbReference type="EMBL" id="CAUI01000023">
    <property type="protein sequence ID" value="CCU81102.1"/>
    <property type="molecule type" value="Genomic_DNA"/>
</dbReference>
<dbReference type="InterPro" id="IPR041650">
    <property type="entry name" value="HEPN_Swt1"/>
</dbReference>
<feature type="domain" description="Swt1-like HEPN" evidence="1">
    <location>
        <begin position="41"/>
        <end position="172"/>
    </location>
</feature>
<dbReference type="Proteomes" id="UP000012063">
    <property type="component" value="Unassembled WGS sequence"/>
</dbReference>
<sequence length="241" mass="28915">MNWGDMEIEKNDGFKAQRKLKIPNQWIHSHYYEIFNILFRIENSLRIFVYIILKEQYQDGWDSIQITSDDNEKGTISSIAKRRMSQDEDYGYLGYSVTCPMMYLTSGELISIIVSDSYWKYFNDYFNCKRKLVKTKLDEISNVRNALAHFRPMKKEDVELVKQNGNHILNSVEKGLLNIIQITDIVPTNTQEKWYESLSNIENEYCNLFFYQSSDEKWIKIDINYHCSRNFFREVIRFYSR</sequence>
<dbReference type="Pfam" id="PF18731">
    <property type="entry name" value="HEPN_Swt1"/>
    <property type="match status" value="1"/>
</dbReference>
<gene>
    <name evidence="2" type="ORF">HSACCH_02585</name>
</gene>
<evidence type="ECO:0000313" key="2">
    <source>
        <dbReference type="EMBL" id="CCU81102.1"/>
    </source>
</evidence>
<evidence type="ECO:0000313" key="3">
    <source>
        <dbReference type="Proteomes" id="UP000012063"/>
    </source>
</evidence>
<dbReference type="InParanoid" id="M5EHU9"/>
<comment type="caution">
    <text evidence="2">The sequence shown here is derived from an EMBL/GenBank/DDBJ whole genome shotgun (WGS) entry which is preliminary data.</text>
</comment>
<organism evidence="2 3">
    <name type="scientific">Halanaerobium saccharolyticum subsp. saccharolyticum DSM 6643</name>
    <dbReference type="NCBI Taxonomy" id="1293054"/>
    <lineage>
        <taxon>Bacteria</taxon>
        <taxon>Bacillati</taxon>
        <taxon>Bacillota</taxon>
        <taxon>Clostridia</taxon>
        <taxon>Halanaerobiales</taxon>
        <taxon>Halanaerobiaceae</taxon>
        <taxon>Halanaerobium</taxon>
    </lineage>
</organism>
<keyword evidence="3" id="KW-1185">Reference proteome</keyword>
<dbReference type="eggNOG" id="ENOG5033RM4">
    <property type="taxonomic scope" value="Bacteria"/>
</dbReference>
<dbReference type="STRING" id="1293054.HSACCH_02585"/>
<reference evidence="3" key="1">
    <citation type="journal article" date="2013" name="Genome Announc.">
        <title>Genome Sequence of Halanaerobium saccharolyticum subsp. saccharolyticum Strain DSM 6643T, a Halophilic Hydrogen-Producing Bacterium.</title>
        <authorList>
            <person name="Kivisto A."/>
            <person name="Larjo A."/>
            <person name="Ciranna A."/>
            <person name="Santala V."/>
            <person name="Roos C."/>
            <person name="Karp M."/>
        </authorList>
    </citation>
    <scope>NUCLEOTIDE SEQUENCE [LARGE SCALE GENOMIC DNA]</scope>
    <source>
        <strain evidence="3">DSM 6643</strain>
    </source>
</reference>
<name>M5EHU9_9FIRM</name>